<dbReference type="EMBL" id="JAWDGP010001574">
    <property type="protein sequence ID" value="KAK3790103.1"/>
    <property type="molecule type" value="Genomic_DNA"/>
</dbReference>
<evidence type="ECO:0000313" key="2">
    <source>
        <dbReference type="EMBL" id="KAK3790103.1"/>
    </source>
</evidence>
<gene>
    <name evidence="2" type="ORF">RRG08_057069</name>
</gene>
<name>A0AAE1ALZ6_9GAST</name>
<feature type="region of interest" description="Disordered" evidence="1">
    <location>
        <begin position="1"/>
        <end position="89"/>
    </location>
</feature>
<dbReference type="AlphaFoldDB" id="A0AAE1ALZ6"/>
<feature type="compositionally biased region" description="Basic and acidic residues" evidence="1">
    <location>
        <begin position="75"/>
        <end position="89"/>
    </location>
</feature>
<reference evidence="2" key="1">
    <citation type="journal article" date="2023" name="G3 (Bethesda)">
        <title>A reference genome for the long-term kleptoplast-retaining sea slug Elysia crispata morphotype clarki.</title>
        <authorList>
            <person name="Eastman K.E."/>
            <person name="Pendleton A.L."/>
            <person name="Shaikh M.A."/>
            <person name="Suttiyut T."/>
            <person name="Ogas R."/>
            <person name="Tomko P."/>
            <person name="Gavelis G."/>
            <person name="Widhalm J.R."/>
            <person name="Wisecaver J.H."/>
        </authorList>
    </citation>
    <scope>NUCLEOTIDE SEQUENCE</scope>
    <source>
        <strain evidence="2">ECLA1</strain>
    </source>
</reference>
<evidence type="ECO:0000313" key="3">
    <source>
        <dbReference type="Proteomes" id="UP001283361"/>
    </source>
</evidence>
<sequence length="89" mass="10401">MARQRSAHADKERVARGKLYRSKNCRARRMSHPNREKRKADLHNARMQGGAQYLRTKKQENRLISPVSLDELSTDTERDKRSGENRQPA</sequence>
<feature type="compositionally biased region" description="Basic residues" evidence="1">
    <location>
        <begin position="16"/>
        <end position="37"/>
    </location>
</feature>
<protein>
    <submittedName>
        <fullName evidence="2">Uncharacterized protein</fullName>
    </submittedName>
</protein>
<accession>A0AAE1ALZ6</accession>
<dbReference type="Proteomes" id="UP001283361">
    <property type="component" value="Unassembled WGS sequence"/>
</dbReference>
<proteinExistence type="predicted"/>
<organism evidence="2 3">
    <name type="scientific">Elysia crispata</name>
    <name type="common">lettuce slug</name>
    <dbReference type="NCBI Taxonomy" id="231223"/>
    <lineage>
        <taxon>Eukaryota</taxon>
        <taxon>Metazoa</taxon>
        <taxon>Spiralia</taxon>
        <taxon>Lophotrochozoa</taxon>
        <taxon>Mollusca</taxon>
        <taxon>Gastropoda</taxon>
        <taxon>Heterobranchia</taxon>
        <taxon>Euthyneura</taxon>
        <taxon>Panpulmonata</taxon>
        <taxon>Sacoglossa</taxon>
        <taxon>Placobranchoidea</taxon>
        <taxon>Plakobranchidae</taxon>
        <taxon>Elysia</taxon>
    </lineage>
</organism>
<evidence type="ECO:0000256" key="1">
    <source>
        <dbReference type="SAM" id="MobiDB-lite"/>
    </source>
</evidence>
<keyword evidence="3" id="KW-1185">Reference proteome</keyword>
<comment type="caution">
    <text evidence="2">The sequence shown here is derived from an EMBL/GenBank/DDBJ whole genome shotgun (WGS) entry which is preliminary data.</text>
</comment>